<gene>
    <name evidence="3" type="ORF">RI060_03760</name>
</gene>
<dbReference type="PANTHER" id="PTHR33744:SF1">
    <property type="entry name" value="DNA-BINDING TRANSCRIPTIONAL ACTIVATOR ADER"/>
    <property type="match status" value="1"/>
</dbReference>
<evidence type="ECO:0000259" key="2">
    <source>
        <dbReference type="Pfam" id="PF13556"/>
    </source>
</evidence>
<organism evidence="3 4">
    <name type="scientific">Streptomyces violaceus</name>
    <name type="common">Streptomyces venezuelae</name>
    <dbReference type="NCBI Taxonomy" id="1936"/>
    <lineage>
        <taxon>Bacteria</taxon>
        <taxon>Bacillati</taxon>
        <taxon>Actinomycetota</taxon>
        <taxon>Actinomycetes</taxon>
        <taxon>Kitasatosporales</taxon>
        <taxon>Streptomycetaceae</taxon>
        <taxon>Streptomyces</taxon>
    </lineage>
</organism>
<reference evidence="3 4" key="1">
    <citation type="submission" date="2023-09" db="EMBL/GenBank/DDBJ databases">
        <title>The genome sequence of Streptomyces anthocyanicus.</title>
        <authorList>
            <person name="Mo P."/>
        </authorList>
    </citation>
    <scope>NUCLEOTIDE SEQUENCE [LARGE SCALE GENOMIC DNA]</scope>
    <source>
        <strain evidence="3 4">JCM 4387</strain>
    </source>
</reference>
<feature type="region of interest" description="Disordered" evidence="1">
    <location>
        <begin position="158"/>
        <end position="205"/>
    </location>
</feature>
<evidence type="ECO:0000256" key="1">
    <source>
        <dbReference type="SAM" id="MobiDB-lite"/>
    </source>
</evidence>
<dbReference type="InterPro" id="IPR051448">
    <property type="entry name" value="CdaR-like_regulators"/>
</dbReference>
<feature type="domain" description="PucR C-terminal helix-turn-helix" evidence="2">
    <location>
        <begin position="447"/>
        <end position="498"/>
    </location>
</feature>
<name>A0ABY9U6F8_STRVL</name>
<dbReference type="Gene3D" id="1.10.10.2840">
    <property type="entry name" value="PucR C-terminal helix-turn-helix domain"/>
    <property type="match status" value="1"/>
</dbReference>
<dbReference type="PANTHER" id="PTHR33744">
    <property type="entry name" value="CARBOHYDRATE DIACID REGULATOR"/>
    <property type="match status" value="1"/>
</dbReference>
<dbReference type="Pfam" id="PF13556">
    <property type="entry name" value="HTH_30"/>
    <property type="match status" value="1"/>
</dbReference>
<evidence type="ECO:0000313" key="4">
    <source>
        <dbReference type="Proteomes" id="UP001249394"/>
    </source>
</evidence>
<sequence>MKELAGRLTALDPDAGAAVRVIAYFDRLAESRAGVEALVRGAAVLSGCPARLVDPERRVHVRVEPDGTRQDTETPPNPTWPSARLTPNGPAILWLERGGTERDGDAVVGPGAGPGGGAAEQVGVTPGRVVMEQAGAEPGTADTEVTGAPPIRVDAAQAGAAPGRVVTKQDGAEPGTGTAEHAGPAPGQAIAEDTGATPSQVDAKQAGAAPGVAMVVTKQGRAEPGVVIAEDTGTAPGQVVAKPTGAAPGTVVAESAVPALGVVDAVILERAAAALRLVLDRTRGRAPADDPALVETLLDATAPEQARLYAARRLGLDATAPARVLAPLNDRPLVVPAGTQGAPHGSPGVAESRPDSPEARFAAGRLGVGPAVPVLELPRSWAEARTALRFTSEGTPQDPGPRVVYADELGGIALLADLVVPGAEPPPDVRALETAAATTPWLPATVHAVASTASLRAAAAAINVHHSTLQDRLTHAEHLLGWPVRTPQGRLRLQLALAMRRLARP</sequence>
<evidence type="ECO:0000313" key="3">
    <source>
        <dbReference type="EMBL" id="WND16522.1"/>
    </source>
</evidence>
<proteinExistence type="predicted"/>
<feature type="region of interest" description="Disordered" evidence="1">
    <location>
        <begin position="64"/>
        <end position="88"/>
    </location>
</feature>
<accession>A0ABY9U6F8</accession>
<dbReference type="Proteomes" id="UP001249394">
    <property type="component" value="Chromosome"/>
</dbReference>
<keyword evidence="4" id="KW-1185">Reference proteome</keyword>
<feature type="region of interest" description="Disordered" evidence="1">
    <location>
        <begin position="335"/>
        <end position="356"/>
    </location>
</feature>
<protein>
    <submittedName>
        <fullName evidence="3">Helix-turn-helix domain-containing protein</fullName>
    </submittedName>
</protein>
<dbReference type="InterPro" id="IPR025736">
    <property type="entry name" value="PucR_C-HTH_dom"/>
</dbReference>
<dbReference type="EMBL" id="CP134213">
    <property type="protein sequence ID" value="WND16522.1"/>
    <property type="molecule type" value="Genomic_DNA"/>
</dbReference>
<dbReference type="InterPro" id="IPR042070">
    <property type="entry name" value="PucR_C-HTH_sf"/>
</dbReference>